<protein>
    <submittedName>
        <fullName evidence="4">Epimerase family protein</fullName>
    </submittedName>
</protein>
<dbReference type="PANTHER" id="PTHR11092">
    <property type="entry name" value="SUGAR NUCLEOTIDE EPIMERASE RELATED"/>
    <property type="match status" value="1"/>
</dbReference>
<dbReference type="Pfam" id="PF08338">
    <property type="entry name" value="DUF1731"/>
    <property type="match status" value="1"/>
</dbReference>
<accession>A0A0M2HHP5</accession>
<dbReference type="RefSeq" id="WP_045258441.1">
    <property type="nucleotide sequence ID" value="NZ_JYJB01000010.1"/>
</dbReference>
<dbReference type="Proteomes" id="UP000033900">
    <property type="component" value="Unassembled WGS sequence"/>
</dbReference>
<name>A0A0M2HHP5_9MICO</name>
<dbReference type="Pfam" id="PF01370">
    <property type="entry name" value="Epimerase"/>
    <property type="match status" value="1"/>
</dbReference>
<dbReference type="EMBL" id="JYJB01000010">
    <property type="protein sequence ID" value="KJL46225.1"/>
    <property type="molecule type" value="Genomic_DNA"/>
</dbReference>
<dbReference type="InterPro" id="IPR036291">
    <property type="entry name" value="NAD(P)-bd_dom_sf"/>
</dbReference>
<dbReference type="SUPFAM" id="SSF51735">
    <property type="entry name" value="NAD(P)-binding Rossmann-fold domains"/>
    <property type="match status" value="1"/>
</dbReference>
<proteinExistence type="inferred from homology"/>
<sequence>MKVVVSGASGLIGTALTASLRADGVDVITLVRRPARDASERQWMPGEQPLDPDVLAGAGAVVALGGASVGRLPWTRGYRRELVQSRLQTTKTLAAAVRALGADAPALLSGSAVGIYGSAPGMVLDETSAAGSTFLARLCVAWEDEARRAGDDARVALLRTAPVIHRRGVLKPLIQLTRFGVSGPLGRGTQIWPWISLDDEVRAIRHIIDEGIVGPVNLTGPTPATANDTGRALAERMRRPFWLPAPAWALRLALGDAAESLLLTDADVRPAVLASTGFRFEHETVQDAVAAAV</sequence>
<evidence type="ECO:0000313" key="5">
    <source>
        <dbReference type="Proteomes" id="UP000033900"/>
    </source>
</evidence>
<keyword evidence="5" id="KW-1185">Reference proteome</keyword>
<comment type="caution">
    <text evidence="4">The sequence shown here is derived from an EMBL/GenBank/DDBJ whole genome shotgun (WGS) entry which is preliminary data.</text>
</comment>
<dbReference type="InterPro" id="IPR013549">
    <property type="entry name" value="DUF1731"/>
</dbReference>
<dbReference type="Gene3D" id="3.40.50.720">
    <property type="entry name" value="NAD(P)-binding Rossmann-like Domain"/>
    <property type="match status" value="1"/>
</dbReference>
<dbReference type="InterPro" id="IPR010099">
    <property type="entry name" value="SDR39U1"/>
</dbReference>
<dbReference type="OrthoDB" id="9801773at2"/>
<evidence type="ECO:0000256" key="1">
    <source>
        <dbReference type="ARBA" id="ARBA00009353"/>
    </source>
</evidence>
<gene>
    <name evidence="4" type="ORF">RS84_02851</name>
</gene>
<dbReference type="AlphaFoldDB" id="A0A0M2HHP5"/>
<evidence type="ECO:0000259" key="3">
    <source>
        <dbReference type="Pfam" id="PF08338"/>
    </source>
</evidence>
<feature type="domain" description="DUF1731" evidence="3">
    <location>
        <begin position="245"/>
        <end position="291"/>
    </location>
</feature>
<feature type="domain" description="NAD-dependent epimerase/dehydratase" evidence="2">
    <location>
        <begin position="3"/>
        <end position="210"/>
    </location>
</feature>
<dbReference type="PANTHER" id="PTHR11092:SF0">
    <property type="entry name" value="EPIMERASE FAMILY PROTEIN SDR39U1"/>
    <property type="match status" value="1"/>
</dbReference>
<organism evidence="4 5">
    <name type="scientific">Microbacterium hydrocarbonoxydans</name>
    <dbReference type="NCBI Taxonomy" id="273678"/>
    <lineage>
        <taxon>Bacteria</taxon>
        <taxon>Bacillati</taxon>
        <taxon>Actinomycetota</taxon>
        <taxon>Actinomycetes</taxon>
        <taxon>Micrococcales</taxon>
        <taxon>Microbacteriaceae</taxon>
        <taxon>Microbacterium</taxon>
    </lineage>
</organism>
<evidence type="ECO:0000313" key="4">
    <source>
        <dbReference type="EMBL" id="KJL46225.1"/>
    </source>
</evidence>
<dbReference type="PATRIC" id="fig|273678.4.peg.2851"/>
<dbReference type="STRING" id="273678.RS84_02851"/>
<reference evidence="4 5" key="1">
    <citation type="submission" date="2015-02" db="EMBL/GenBank/DDBJ databases">
        <title>Draft genome sequences of ten Microbacterium spp. with emphasis on heavy metal contaminated environments.</title>
        <authorList>
            <person name="Corretto E."/>
        </authorList>
    </citation>
    <scope>NUCLEOTIDE SEQUENCE [LARGE SCALE GENOMIC DNA]</scope>
    <source>
        <strain evidence="4 5">SA35</strain>
    </source>
</reference>
<comment type="similarity">
    <text evidence="1">Belongs to the NAD(P)-dependent epimerase/dehydratase family. SDR39U1 subfamily.</text>
</comment>
<evidence type="ECO:0000259" key="2">
    <source>
        <dbReference type="Pfam" id="PF01370"/>
    </source>
</evidence>
<dbReference type="NCBIfam" id="TIGR01777">
    <property type="entry name" value="yfcH"/>
    <property type="match status" value="1"/>
</dbReference>
<dbReference type="InterPro" id="IPR001509">
    <property type="entry name" value="Epimerase_deHydtase"/>
</dbReference>